<sequence>MLTYARDDTSAYGALAGPTMVSQLFAAIADRGELTHELISNALLADRAALRWRGISRL</sequence>
<dbReference type="RefSeq" id="WP_270006514.1">
    <property type="nucleotide sequence ID" value="NZ_JAPCID010000026.1"/>
</dbReference>
<evidence type="ECO:0000313" key="1">
    <source>
        <dbReference type="EMBL" id="MDA0139435.1"/>
    </source>
</evidence>
<organism evidence="1 2">
    <name type="scientific">Solirubrobacter deserti</name>
    <dbReference type="NCBI Taxonomy" id="2282478"/>
    <lineage>
        <taxon>Bacteria</taxon>
        <taxon>Bacillati</taxon>
        <taxon>Actinomycetota</taxon>
        <taxon>Thermoleophilia</taxon>
        <taxon>Solirubrobacterales</taxon>
        <taxon>Solirubrobacteraceae</taxon>
        <taxon>Solirubrobacter</taxon>
    </lineage>
</organism>
<comment type="caution">
    <text evidence="1">The sequence shown here is derived from an EMBL/GenBank/DDBJ whole genome shotgun (WGS) entry which is preliminary data.</text>
</comment>
<gene>
    <name evidence="1" type="ORF">OJ962_18170</name>
</gene>
<proteinExistence type="predicted"/>
<reference evidence="1" key="1">
    <citation type="submission" date="2022-10" db="EMBL/GenBank/DDBJ databases">
        <title>The WGS of Solirubrobacter sp. CPCC 204708.</title>
        <authorList>
            <person name="Jiang Z."/>
        </authorList>
    </citation>
    <scope>NUCLEOTIDE SEQUENCE</scope>
    <source>
        <strain evidence="1">CPCC 204708</strain>
    </source>
</reference>
<name>A0ABT4RMC8_9ACTN</name>
<keyword evidence="2" id="KW-1185">Reference proteome</keyword>
<dbReference type="EMBL" id="JAPCID010000026">
    <property type="protein sequence ID" value="MDA0139435.1"/>
    <property type="molecule type" value="Genomic_DNA"/>
</dbReference>
<evidence type="ECO:0000313" key="2">
    <source>
        <dbReference type="Proteomes" id="UP001147700"/>
    </source>
</evidence>
<accession>A0ABT4RMC8</accession>
<dbReference type="Proteomes" id="UP001147700">
    <property type="component" value="Unassembled WGS sequence"/>
</dbReference>
<protein>
    <submittedName>
        <fullName evidence="1">Uncharacterized protein</fullName>
    </submittedName>
</protein>